<accession>A0AAU8HLF7</accession>
<dbReference type="Pfam" id="PF04951">
    <property type="entry name" value="Peptidase_M55"/>
    <property type="match status" value="1"/>
</dbReference>
<feature type="compositionally biased region" description="Basic and acidic residues" evidence="1">
    <location>
        <begin position="140"/>
        <end position="152"/>
    </location>
</feature>
<reference evidence="2" key="1">
    <citation type="submission" date="2024-06" db="EMBL/GenBank/DDBJ databases">
        <title>Micromonospora mangrovi CCTCC AA 2012012 genome sequences.</title>
        <authorList>
            <person name="Gao J."/>
        </authorList>
    </citation>
    <scope>NUCLEOTIDE SEQUENCE</scope>
    <source>
        <strain evidence="2">CCTCC AA 2012012</strain>
    </source>
</reference>
<sequence>MPNPTPSWGSPTHTDRSRNILPEDLDRRAHLVRGKPRPLGMLAGLDEDTDAAMLIGCHARAGAGPAVLAHTMSGDLLDVRVAGRSLARSASTPPWRGTWTRLLVQLATIKPGQRVKQPSVRVASRSGRRPQVGALPASPFRERLQRCEETTGRHQGRP</sequence>
<dbReference type="SUPFAM" id="SSF63992">
    <property type="entry name" value="Dipeptide transport protein"/>
    <property type="match status" value="1"/>
</dbReference>
<evidence type="ECO:0000256" key="1">
    <source>
        <dbReference type="SAM" id="MobiDB-lite"/>
    </source>
</evidence>
<proteinExistence type="predicted"/>
<dbReference type="RefSeq" id="WP_350937651.1">
    <property type="nucleotide sequence ID" value="NZ_CP157762.1"/>
</dbReference>
<feature type="region of interest" description="Disordered" evidence="1">
    <location>
        <begin position="1"/>
        <end position="20"/>
    </location>
</feature>
<protein>
    <submittedName>
        <fullName evidence="2">M55 family metallopeptidase</fullName>
    </submittedName>
</protein>
<gene>
    <name evidence="2" type="ORF">ABUL08_12465</name>
</gene>
<dbReference type="InterPro" id="IPR036177">
    <property type="entry name" value="Peptidase_M55_sf"/>
</dbReference>
<dbReference type="InterPro" id="IPR027476">
    <property type="entry name" value="DppA_N"/>
</dbReference>
<organism evidence="2">
    <name type="scientific">Micromonospora sp. CCTCC AA 2012012</name>
    <dbReference type="NCBI Taxonomy" id="3111921"/>
    <lineage>
        <taxon>Bacteria</taxon>
        <taxon>Bacillati</taxon>
        <taxon>Actinomycetota</taxon>
        <taxon>Actinomycetes</taxon>
        <taxon>Micromonosporales</taxon>
        <taxon>Micromonosporaceae</taxon>
        <taxon>Micromonospora</taxon>
    </lineage>
</organism>
<dbReference type="AlphaFoldDB" id="A0AAU8HLF7"/>
<feature type="compositionally biased region" description="Polar residues" evidence="1">
    <location>
        <begin position="1"/>
        <end position="12"/>
    </location>
</feature>
<feature type="region of interest" description="Disordered" evidence="1">
    <location>
        <begin position="115"/>
        <end position="158"/>
    </location>
</feature>
<evidence type="ECO:0000313" key="2">
    <source>
        <dbReference type="EMBL" id="XCH76867.1"/>
    </source>
</evidence>
<name>A0AAU8HLF7_9ACTN</name>
<dbReference type="EMBL" id="CP159342">
    <property type="protein sequence ID" value="XCH76867.1"/>
    <property type="molecule type" value="Genomic_DNA"/>
</dbReference>
<dbReference type="Gene3D" id="3.40.50.10780">
    <property type="entry name" value="Dipeptide transport protein"/>
    <property type="match status" value="1"/>
</dbReference>
<dbReference type="InterPro" id="IPR007035">
    <property type="entry name" value="Peptidase_M55"/>
</dbReference>